<dbReference type="Pfam" id="PF04138">
    <property type="entry name" value="GtrA_DPMS_TM"/>
    <property type="match status" value="1"/>
</dbReference>
<evidence type="ECO:0000256" key="6">
    <source>
        <dbReference type="SAM" id="Phobius"/>
    </source>
</evidence>
<dbReference type="Proteomes" id="UP000008495">
    <property type="component" value="Unassembled WGS sequence"/>
</dbReference>
<keyword evidence="5 6" id="KW-0472">Membrane</keyword>
<evidence type="ECO:0000256" key="4">
    <source>
        <dbReference type="ARBA" id="ARBA00022989"/>
    </source>
</evidence>
<proteinExistence type="inferred from homology"/>
<dbReference type="PANTHER" id="PTHR38459:SF1">
    <property type="entry name" value="PROPHAGE BACTOPRENOL-LINKED GLUCOSE TRANSLOCASE HOMOLOG"/>
    <property type="match status" value="1"/>
</dbReference>
<organism evidence="8 9">
    <name type="scientific">Austwickia chelonae NBRC 105200</name>
    <dbReference type="NCBI Taxonomy" id="1184607"/>
    <lineage>
        <taxon>Bacteria</taxon>
        <taxon>Bacillati</taxon>
        <taxon>Actinomycetota</taxon>
        <taxon>Actinomycetes</taxon>
        <taxon>Micrococcales</taxon>
        <taxon>Dermatophilaceae</taxon>
        <taxon>Austwickia</taxon>
    </lineage>
</organism>
<keyword evidence="3 6" id="KW-0812">Transmembrane</keyword>
<comment type="caution">
    <text evidence="8">The sequence shown here is derived from an EMBL/GenBank/DDBJ whole genome shotgun (WGS) entry which is preliminary data.</text>
</comment>
<keyword evidence="9" id="KW-1185">Reference proteome</keyword>
<feature type="domain" description="GtrA/DPMS transmembrane" evidence="7">
    <location>
        <begin position="29"/>
        <end position="177"/>
    </location>
</feature>
<comment type="subcellular location">
    <subcellularLocation>
        <location evidence="1">Membrane</location>
        <topology evidence="1">Multi-pass membrane protein</topology>
    </subcellularLocation>
</comment>
<dbReference type="GO" id="GO:0005886">
    <property type="term" value="C:plasma membrane"/>
    <property type="evidence" value="ECO:0007669"/>
    <property type="project" value="TreeGrafter"/>
</dbReference>
<dbReference type="InterPro" id="IPR007267">
    <property type="entry name" value="GtrA_DPMS_TM"/>
</dbReference>
<feature type="transmembrane region" description="Helical" evidence="6">
    <location>
        <begin position="152"/>
        <end position="171"/>
    </location>
</feature>
<keyword evidence="4 6" id="KW-1133">Transmembrane helix</keyword>
<evidence type="ECO:0000313" key="9">
    <source>
        <dbReference type="Proteomes" id="UP000008495"/>
    </source>
</evidence>
<dbReference type="AlphaFoldDB" id="K6W4Z4"/>
<dbReference type="EMBL" id="BAGZ01000003">
    <property type="protein sequence ID" value="GAB76897.1"/>
    <property type="molecule type" value="Genomic_DNA"/>
</dbReference>
<dbReference type="eggNOG" id="COG2246">
    <property type="taxonomic scope" value="Bacteria"/>
</dbReference>
<dbReference type="STRING" id="100225.SAMN05421595_2032"/>
<reference evidence="8 9" key="1">
    <citation type="submission" date="2012-08" db="EMBL/GenBank/DDBJ databases">
        <title>Whole genome shotgun sequence of Austwickia chelonae NBRC 105200.</title>
        <authorList>
            <person name="Yoshida I."/>
            <person name="Hosoyama A."/>
            <person name="Tsuchikane K."/>
            <person name="Katsumata H."/>
            <person name="Ando Y."/>
            <person name="Ohji S."/>
            <person name="Hamada M."/>
            <person name="Tamura T."/>
            <person name="Yamazoe A."/>
            <person name="Yamazaki S."/>
            <person name="Fujita N."/>
        </authorList>
    </citation>
    <scope>NUCLEOTIDE SEQUENCE [LARGE SCALE GENOMIC DNA]</scope>
    <source>
        <strain evidence="8 9">NBRC 105200</strain>
    </source>
</reference>
<dbReference type="GO" id="GO:0000271">
    <property type="term" value="P:polysaccharide biosynthetic process"/>
    <property type="evidence" value="ECO:0007669"/>
    <property type="project" value="InterPro"/>
</dbReference>
<evidence type="ECO:0000256" key="2">
    <source>
        <dbReference type="ARBA" id="ARBA00009399"/>
    </source>
</evidence>
<feature type="transmembrane region" description="Helical" evidence="6">
    <location>
        <begin position="111"/>
        <end position="132"/>
    </location>
</feature>
<evidence type="ECO:0000259" key="7">
    <source>
        <dbReference type="Pfam" id="PF04138"/>
    </source>
</evidence>
<protein>
    <recommendedName>
        <fullName evidence="7">GtrA/DPMS transmembrane domain-containing protein</fullName>
    </recommendedName>
</protein>
<gene>
    <name evidence="8" type="ORF">AUCHE_03_01140</name>
</gene>
<sequence>MRAFYPLMVSTDLPARRFLKLTYLTEFLKFGVVGASGVAVNAGVFLLIVKLTSYPDSQVLFGLWPTAKNFRVYHLAATISFILANVWNFELNRAWTFRPGGMSSRKRFGRYFVIGVAAFVCGLWIMSMLLTPGSPVALPLEIFDGSTALRKASFWANLIQIFATMPISFVLQKVWTFSSHDEEAPAEVVPEPAKVP</sequence>
<feature type="transmembrane region" description="Helical" evidence="6">
    <location>
        <begin position="72"/>
        <end position="91"/>
    </location>
</feature>
<accession>K6W4Z4</accession>
<feature type="transmembrane region" description="Helical" evidence="6">
    <location>
        <begin position="27"/>
        <end position="52"/>
    </location>
</feature>
<comment type="similarity">
    <text evidence="2">Belongs to the GtrA family.</text>
</comment>
<evidence type="ECO:0000256" key="3">
    <source>
        <dbReference type="ARBA" id="ARBA00022692"/>
    </source>
</evidence>
<dbReference type="PANTHER" id="PTHR38459">
    <property type="entry name" value="PROPHAGE BACTOPRENOL-LINKED GLUCOSE TRANSLOCASE HOMOLOG"/>
    <property type="match status" value="1"/>
</dbReference>
<evidence type="ECO:0000256" key="5">
    <source>
        <dbReference type="ARBA" id="ARBA00023136"/>
    </source>
</evidence>
<dbReference type="InterPro" id="IPR051401">
    <property type="entry name" value="GtrA_CellWall_Glycosyl"/>
</dbReference>
<evidence type="ECO:0000256" key="1">
    <source>
        <dbReference type="ARBA" id="ARBA00004141"/>
    </source>
</evidence>
<name>K6W4Z4_9MICO</name>
<evidence type="ECO:0000313" key="8">
    <source>
        <dbReference type="EMBL" id="GAB76897.1"/>
    </source>
</evidence>